<dbReference type="Gene3D" id="3.30.300.20">
    <property type="match status" value="1"/>
</dbReference>
<proteinExistence type="inferred from homology"/>
<dbReference type="InterPro" id="IPR003718">
    <property type="entry name" value="OsmC/Ohr_fam"/>
</dbReference>
<dbReference type="EMBL" id="JAVREZ010000029">
    <property type="protein sequence ID" value="MDT0487576.1"/>
    <property type="molecule type" value="Genomic_DNA"/>
</dbReference>
<organism evidence="2 3">
    <name type="scientific">Streptomyces doebereineriae</name>
    <dbReference type="NCBI Taxonomy" id="3075528"/>
    <lineage>
        <taxon>Bacteria</taxon>
        <taxon>Bacillati</taxon>
        <taxon>Actinomycetota</taxon>
        <taxon>Actinomycetes</taxon>
        <taxon>Kitasatosporales</taxon>
        <taxon>Streptomycetaceae</taxon>
        <taxon>Streptomyces</taxon>
    </lineage>
</organism>
<sequence>MGVIYTAEVTSSGDGRKGRVRSSDGLLDAQLTSPKEVGGAGDATNPEQLFAAGWAACFHSALRMSARESKVVLNGDEVTAHVALNKGDSGFHLSAVIVVELPGLGVEVAHRLAADAHSRCPYSKAVSGNIGVEVTVKV</sequence>
<dbReference type="Gene3D" id="2.20.25.10">
    <property type="match status" value="1"/>
</dbReference>
<accession>A0ABU2VR52</accession>
<dbReference type="NCBIfam" id="TIGR03561">
    <property type="entry name" value="organ_hyd_perox"/>
    <property type="match status" value="1"/>
</dbReference>
<gene>
    <name evidence="2" type="ORF">RNB18_46715</name>
</gene>
<comment type="caution">
    <text evidence="2">The sequence shown here is derived from an EMBL/GenBank/DDBJ whole genome shotgun (WGS) entry which is preliminary data.</text>
</comment>
<dbReference type="InterPro" id="IPR019953">
    <property type="entry name" value="OHR"/>
</dbReference>
<dbReference type="PANTHER" id="PTHR33797">
    <property type="entry name" value="ORGANIC HYDROPEROXIDE RESISTANCE PROTEIN-LIKE"/>
    <property type="match status" value="1"/>
</dbReference>
<keyword evidence="3" id="KW-1185">Reference proteome</keyword>
<dbReference type="InterPro" id="IPR036102">
    <property type="entry name" value="OsmC/Ohrsf"/>
</dbReference>
<comment type="similarity">
    <text evidence="1">Belongs to the OsmC/Ohr family.</text>
</comment>
<dbReference type="Pfam" id="PF02566">
    <property type="entry name" value="OsmC"/>
    <property type="match status" value="1"/>
</dbReference>
<dbReference type="PANTHER" id="PTHR33797:SF2">
    <property type="entry name" value="ORGANIC HYDROPEROXIDE RESISTANCE PROTEIN-LIKE"/>
    <property type="match status" value="1"/>
</dbReference>
<evidence type="ECO:0000256" key="1">
    <source>
        <dbReference type="ARBA" id="ARBA00007378"/>
    </source>
</evidence>
<dbReference type="InterPro" id="IPR015946">
    <property type="entry name" value="KH_dom-like_a/b"/>
</dbReference>
<dbReference type="Proteomes" id="UP001183824">
    <property type="component" value="Unassembled WGS sequence"/>
</dbReference>
<dbReference type="RefSeq" id="WP_311720257.1">
    <property type="nucleotide sequence ID" value="NZ_JAVREZ010000029.1"/>
</dbReference>
<evidence type="ECO:0000313" key="2">
    <source>
        <dbReference type="EMBL" id="MDT0487576.1"/>
    </source>
</evidence>
<name>A0ABU2VR52_9ACTN</name>
<reference evidence="3" key="1">
    <citation type="submission" date="2023-07" db="EMBL/GenBank/DDBJ databases">
        <title>30 novel species of actinomycetes from the DSMZ collection.</title>
        <authorList>
            <person name="Nouioui I."/>
        </authorList>
    </citation>
    <scope>NUCLEOTIDE SEQUENCE [LARGE SCALE GENOMIC DNA]</scope>
    <source>
        <strain evidence="3">DSM 41640</strain>
    </source>
</reference>
<dbReference type="SUPFAM" id="SSF82784">
    <property type="entry name" value="OsmC-like"/>
    <property type="match status" value="1"/>
</dbReference>
<evidence type="ECO:0000313" key="3">
    <source>
        <dbReference type="Proteomes" id="UP001183824"/>
    </source>
</evidence>
<protein>
    <submittedName>
        <fullName evidence="2">Organic hydroperoxide resistance protein</fullName>
    </submittedName>
</protein>